<keyword evidence="5" id="KW-1185">Reference proteome</keyword>
<dbReference type="PROSITE" id="PS51205">
    <property type="entry name" value="VPS9"/>
    <property type="match status" value="1"/>
</dbReference>
<name>A0AAD5LGI5_PYTIN</name>
<feature type="transmembrane region" description="Helical" evidence="2">
    <location>
        <begin position="233"/>
        <end position="250"/>
    </location>
</feature>
<evidence type="ECO:0000256" key="2">
    <source>
        <dbReference type="SAM" id="Phobius"/>
    </source>
</evidence>
<feature type="transmembrane region" description="Helical" evidence="2">
    <location>
        <begin position="196"/>
        <end position="221"/>
    </location>
</feature>
<keyword evidence="2" id="KW-0472">Membrane</keyword>
<evidence type="ECO:0000313" key="5">
    <source>
        <dbReference type="Proteomes" id="UP001209570"/>
    </source>
</evidence>
<accession>A0AAD5LGI5</accession>
<proteinExistence type="predicted"/>
<evidence type="ECO:0000259" key="3">
    <source>
        <dbReference type="PROSITE" id="PS51205"/>
    </source>
</evidence>
<dbReference type="AlphaFoldDB" id="A0AAD5LGI5"/>
<dbReference type="EMBL" id="JAKCXM010000242">
    <property type="protein sequence ID" value="KAJ0397673.1"/>
    <property type="molecule type" value="Genomic_DNA"/>
</dbReference>
<organism evidence="4 5">
    <name type="scientific">Pythium insidiosum</name>
    <name type="common">Pythiosis disease agent</name>
    <dbReference type="NCBI Taxonomy" id="114742"/>
    <lineage>
        <taxon>Eukaryota</taxon>
        <taxon>Sar</taxon>
        <taxon>Stramenopiles</taxon>
        <taxon>Oomycota</taxon>
        <taxon>Peronosporomycetes</taxon>
        <taxon>Pythiales</taxon>
        <taxon>Pythiaceae</taxon>
        <taxon>Pythium</taxon>
    </lineage>
</organism>
<evidence type="ECO:0000256" key="1">
    <source>
        <dbReference type="SAM" id="MobiDB-lite"/>
    </source>
</evidence>
<dbReference type="Gene3D" id="1.20.1050.80">
    <property type="entry name" value="VPS9 domain"/>
    <property type="match status" value="1"/>
</dbReference>
<gene>
    <name evidence="4" type="ORF">P43SY_007746</name>
</gene>
<feature type="compositionally biased region" description="Acidic residues" evidence="1">
    <location>
        <begin position="606"/>
        <end position="620"/>
    </location>
</feature>
<dbReference type="Proteomes" id="UP001209570">
    <property type="component" value="Unassembled WGS sequence"/>
</dbReference>
<evidence type="ECO:0000313" key="4">
    <source>
        <dbReference type="EMBL" id="KAJ0397673.1"/>
    </source>
</evidence>
<keyword evidence="2" id="KW-1133">Transmembrane helix</keyword>
<feature type="region of interest" description="Disordered" evidence="1">
    <location>
        <begin position="593"/>
        <end position="626"/>
    </location>
</feature>
<sequence>MASTWLCDPHHGHSFQRVVVAELSVVQRSRLFLHECLACRDRILVVGTPSNALRRARIDACVASAAAGRSPVAPVGPEKLQDSPAIGAVSAPVVCQCVDCGSLVHRDCLSLVHRHRRCHTHASPLPRCPQPRLQTRDPPVLFPPPPPIVQRLPTLRRKLPSTTTIAALIEALADAHEPQRNGKTSPKASRSTMRRVAPLLAAGGVLGAIAVGPAAGMIAGLNVLLAGVTMESVVAGLGLTAATAAATATHQRKKKDERKRAQDEVRSGAWAMEICWRCKQAPRGAISDAALRKDAELLRRFQSPGETAEDKRSTRPTKDEVFTFLFGVYATPSELLSQANVELAQAFRSRDGARHAVTRSDRSRLDTLRDAKMYVTHAVGLTMQVFPSLVSTDWAVVCCTQAIERVVFDDVYGVVMDAVDALFEDENAVFALRLDEIRHNRQHDDQRRAMQELLGVDATGLRDEHLRQADAKLDIMMTRATSPLHKLELLCEAFRAICCFAENLHQTASNADILIPIVCALLIVSPRFQRSTSDKSTRGFVSQVAFTSYFTDGGGKGVEGYVLTTFQAAIQVIAAVDVSNGPAKELYLFHDDDGTESVGSAATNDAADDTADDDDDDEDFFDARSV</sequence>
<protein>
    <recommendedName>
        <fullName evidence="3">VPS9 domain-containing protein</fullName>
    </recommendedName>
</protein>
<reference evidence="4" key="1">
    <citation type="submission" date="2021-12" db="EMBL/GenBank/DDBJ databases">
        <title>Prjna785345.</title>
        <authorList>
            <person name="Rujirawat T."/>
            <person name="Krajaejun T."/>
        </authorList>
    </citation>
    <scope>NUCLEOTIDE SEQUENCE</scope>
    <source>
        <strain evidence="4">Pi057C3</strain>
    </source>
</reference>
<dbReference type="Pfam" id="PF02204">
    <property type="entry name" value="VPS9"/>
    <property type="match status" value="1"/>
</dbReference>
<feature type="domain" description="VPS9" evidence="3">
    <location>
        <begin position="437"/>
        <end position="582"/>
    </location>
</feature>
<comment type="caution">
    <text evidence="4">The sequence shown here is derived from an EMBL/GenBank/DDBJ whole genome shotgun (WGS) entry which is preliminary data.</text>
</comment>
<dbReference type="SUPFAM" id="SSF109993">
    <property type="entry name" value="VPS9 domain"/>
    <property type="match status" value="1"/>
</dbReference>
<keyword evidence="2" id="KW-0812">Transmembrane</keyword>
<dbReference type="InterPro" id="IPR003123">
    <property type="entry name" value="VPS9"/>
</dbReference>
<dbReference type="InterPro" id="IPR037191">
    <property type="entry name" value="VPS9_dom_sf"/>
</dbReference>